<evidence type="ECO:0000313" key="2">
    <source>
        <dbReference type="EMBL" id="KAK0312263.1"/>
    </source>
</evidence>
<feature type="compositionally biased region" description="Polar residues" evidence="1">
    <location>
        <begin position="284"/>
        <end position="294"/>
    </location>
</feature>
<name>A0AAN6FAN7_9PEZI</name>
<organism evidence="2 3">
    <name type="scientific">Friedmanniomyces endolithicus</name>
    <dbReference type="NCBI Taxonomy" id="329885"/>
    <lineage>
        <taxon>Eukaryota</taxon>
        <taxon>Fungi</taxon>
        <taxon>Dikarya</taxon>
        <taxon>Ascomycota</taxon>
        <taxon>Pezizomycotina</taxon>
        <taxon>Dothideomycetes</taxon>
        <taxon>Dothideomycetidae</taxon>
        <taxon>Mycosphaerellales</taxon>
        <taxon>Teratosphaeriaceae</taxon>
        <taxon>Friedmanniomyces</taxon>
    </lineage>
</organism>
<evidence type="ECO:0000313" key="3">
    <source>
        <dbReference type="Proteomes" id="UP001168146"/>
    </source>
</evidence>
<proteinExistence type="predicted"/>
<feature type="region of interest" description="Disordered" evidence="1">
    <location>
        <begin position="496"/>
        <end position="526"/>
    </location>
</feature>
<sequence length="540" mass="59431">MPFRKSESSDAGSDSKRKSLQRLSSIASIHALNPFTRRRSNNTTDTTTNSSTSNLSLSSTAANAPLPPPQCLQSSTSQLFSIEDEVTALPIPPVLGNFPSRRSSYICLPDDPIGGMPRSRTFSNLPLPNRARRNTALPHVPFHSHTRMPSAFLSSSRLPSPAASNRKHSVSKLAVSEPKAPLIRNRMKRSDTEPLLPVNVEHTSNIHRSTAFMENISPSPVKPLPETAMYEDRDYYGSSFQWRGYANRHGWMDTGKGSEPLLHFDACGENLSSSLHDPHHTSHASKPSFSSPAYRSTRERPSTPAGPVPVQRWNSQPVLTNVTNRRNSRHGEILERRLLSAVQPDPPAPPPETKLSAEALVSGKVTALRKSTTQLPQLSERDPSLAKLSSKITTAEPVPYWCGRFSALNDRYRNDELALHLGASKAQSDKMHSAEANTRRMRRALERLHGLCATPEARESLVVFQLQFAAMQGLPELGRPLQLKLPERKIVLNAARGGSEEERGEGEGVGVGVGDTAEKRKGSFMDRLLGRSRRSLQGLV</sequence>
<dbReference type="Proteomes" id="UP001168146">
    <property type="component" value="Unassembled WGS sequence"/>
</dbReference>
<evidence type="ECO:0000256" key="1">
    <source>
        <dbReference type="SAM" id="MobiDB-lite"/>
    </source>
</evidence>
<feature type="compositionally biased region" description="Basic and acidic residues" evidence="1">
    <location>
        <begin position="1"/>
        <end position="17"/>
    </location>
</feature>
<protein>
    <submittedName>
        <fullName evidence="2">Uncharacterized protein</fullName>
    </submittedName>
</protein>
<dbReference type="AlphaFoldDB" id="A0AAN6FAN7"/>
<feature type="region of interest" description="Disordered" evidence="1">
    <location>
        <begin position="151"/>
        <end position="174"/>
    </location>
</feature>
<reference evidence="2" key="1">
    <citation type="submission" date="2021-12" db="EMBL/GenBank/DDBJ databases">
        <title>Black yeast isolated from Biological Soil Crust.</title>
        <authorList>
            <person name="Kurbessoian T."/>
        </authorList>
    </citation>
    <scope>NUCLEOTIDE SEQUENCE</scope>
    <source>
        <strain evidence="2">CCFEE 5208</strain>
    </source>
</reference>
<feature type="region of interest" description="Disordered" evidence="1">
    <location>
        <begin position="275"/>
        <end position="316"/>
    </location>
</feature>
<gene>
    <name evidence="2" type="ORF">LTR82_014059</name>
</gene>
<dbReference type="EMBL" id="JASUXU010000066">
    <property type="protein sequence ID" value="KAK0312263.1"/>
    <property type="molecule type" value="Genomic_DNA"/>
</dbReference>
<feature type="region of interest" description="Disordered" evidence="1">
    <location>
        <begin position="1"/>
        <end position="72"/>
    </location>
</feature>
<feature type="compositionally biased region" description="Low complexity" evidence="1">
    <location>
        <begin position="41"/>
        <end position="64"/>
    </location>
</feature>
<accession>A0AAN6FAN7</accession>
<feature type="compositionally biased region" description="Low complexity" evidence="1">
    <location>
        <begin position="151"/>
        <end position="164"/>
    </location>
</feature>
<comment type="caution">
    <text evidence="2">The sequence shown here is derived from an EMBL/GenBank/DDBJ whole genome shotgun (WGS) entry which is preliminary data.</text>
</comment>